<evidence type="ECO:0000313" key="2">
    <source>
        <dbReference type="Proteomes" id="UP000017981"/>
    </source>
</evidence>
<organism evidence="1 2">
    <name type="scientific">Crocosphaera watsonii WH 0005</name>
    <dbReference type="NCBI Taxonomy" id="423472"/>
    <lineage>
        <taxon>Bacteria</taxon>
        <taxon>Bacillati</taxon>
        <taxon>Cyanobacteriota</taxon>
        <taxon>Cyanophyceae</taxon>
        <taxon>Oscillatoriophycideae</taxon>
        <taxon>Chroococcales</taxon>
        <taxon>Aphanothecaceae</taxon>
        <taxon>Crocosphaera</taxon>
    </lineage>
</organism>
<reference evidence="1 2" key="1">
    <citation type="submission" date="2013-01" db="EMBL/GenBank/DDBJ databases">
        <authorList>
            <person name="Bench S."/>
        </authorList>
    </citation>
    <scope>NUCLEOTIDE SEQUENCE [LARGE SCALE GENOMIC DNA]</scope>
    <source>
        <strain evidence="1 2">WH 0005</strain>
    </source>
</reference>
<proteinExistence type="predicted"/>
<sequence>MINKKKIKIEALPQITQLFIVNYPLSIKNRASPAVNTSKL</sequence>
<dbReference type="EMBL" id="CAQL01001152">
    <property type="protein sequence ID" value="CCQ59037.1"/>
    <property type="molecule type" value="Genomic_DNA"/>
</dbReference>
<protein>
    <submittedName>
        <fullName evidence="1">Uncharacterized protein</fullName>
    </submittedName>
</protein>
<name>T2J1X1_CROWT</name>
<gene>
    <name evidence="1" type="ORF">CWATWH0005_5274</name>
</gene>
<comment type="caution">
    <text evidence="1">The sequence shown here is derived from an EMBL/GenBank/DDBJ whole genome shotgun (WGS) entry which is preliminary data.</text>
</comment>
<accession>T2J1X1</accession>
<reference evidence="1 2" key="2">
    <citation type="submission" date="2013-09" db="EMBL/GenBank/DDBJ databases">
        <title>Whole genome comparison of six Crocosphaera watsonii strains with differing phenotypes.</title>
        <authorList>
            <person name="Bench S.R."/>
            <person name="Heller P."/>
            <person name="Frank I."/>
            <person name="Arciniega M."/>
            <person name="Shilova I.N."/>
            <person name="Zehr J.P."/>
        </authorList>
    </citation>
    <scope>NUCLEOTIDE SEQUENCE [LARGE SCALE GENOMIC DNA]</scope>
    <source>
        <strain evidence="1 2">WH 0005</strain>
    </source>
</reference>
<dbReference type="Proteomes" id="UP000017981">
    <property type="component" value="Unassembled WGS sequence"/>
</dbReference>
<evidence type="ECO:0000313" key="1">
    <source>
        <dbReference type="EMBL" id="CCQ59037.1"/>
    </source>
</evidence>
<dbReference type="AlphaFoldDB" id="T2J1X1"/>